<reference evidence="3" key="1">
    <citation type="journal article" date="2017" name="Biotechnol. Biofuels">
        <title>Evaluation of environmental bacterial communities as a factor affecting the growth of duckweed Lemna minor.</title>
        <authorList>
            <person name="Ishizawa H."/>
            <person name="Kuroda M."/>
            <person name="Morikawa M."/>
            <person name="Ike M."/>
        </authorList>
    </citation>
    <scope>NUCLEOTIDE SEQUENCE [LARGE SCALE GENOMIC DNA]</scope>
    <source>
        <strain evidence="3">M6</strain>
    </source>
</reference>
<geneLocation type="plasmid" evidence="3">
    <name>pasem-1 dna</name>
</geneLocation>
<accession>A0A3G9G9J9</accession>
<evidence type="ECO:0000313" key="2">
    <source>
        <dbReference type="EMBL" id="BBF82665.1"/>
    </source>
</evidence>
<dbReference type="Proteomes" id="UP000278756">
    <property type="component" value="Plasmid pASEM-1"/>
</dbReference>
<protein>
    <submittedName>
        <fullName evidence="2">Conjugative transfer protein TrbJ</fullName>
    </submittedName>
</protein>
<proteinExistence type="predicted"/>
<keyword evidence="2" id="KW-0614">Plasmid</keyword>
<gene>
    <name evidence="2" type="ORF">EM6_3306</name>
</gene>
<sequence length="227" mass="24420">MPSLASAQIVVFDPSTYAQTVLTATRALQQINNQIASLRNQAQSLINQARNLTALPYSALSELQATLAKTRALISQAQNIAYEVRSIDETFKKLYSLEALTGTDRALVENAKARWKTTVGGLQDAMRLQATVMGNLSANQTQMAALVTASQSADGALSATQAGNQILALQVQQLNDLTALMAANARAQNIKAADDAAAAAEAQEKRKRFLQRRKGYAPGSAKMFYED</sequence>
<reference evidence="3" key="2">
    <citation type="journal article" date="2017" name="Plant Physiol. Biochem.">
        <title>Differential oxidative and antioxidative response of duckweed Lemna minor toward plant growth promoting/inhibiting bacteria.</title>
        <authorList>
            <person name="Ishizawa H."/>
            <person name="Kuroda M."/>
            <person name="Morikawa M."/>
            <person name="Ike M."/>
        </authorList>
    </citation>
    <scope>NUCLEOTIDE SEQUENCE [LARGE SCALE GENOMIC DNA]</scope>
    <source>
        <strain evidence="3">M6</strain>
    </source>
</reference>
<name>A0A3G9G9J9_9CAUL</name>
<keyword evidence="1" id="KW-0175">Coiled coil</keyword>
<evidence type="ECO:0000313" key="3">
    <source>
        <dbReference type="Proteomes" id="UP000278756"/>
    </source>
</evidence>
<feature type="coiled-coil region" evidence="1">
    <location>
        <begin position="21"/>
        <end position="80"/>
    </location>
</feature>
<dbReference type="EMBL" id="AP018829">
    <property type="protein sequence ID" value="BBF82665.1"/>
    <property type="molecule type" value="Genomic_DNA"/>
</dbReference>
<evidence type="ECO:0000256" key="1">
    <source>
        <dbReference type="SAM" id="Coils"/>
    </source>
</evidence>
<organism evidence="2 3">
    <name type="scientific">Asticcacaulis excentricus</name>
    <dbReference type="NCBI Taxonomy" id="78587"/>
    <lineage>
        <taxon>Bacteria</taxon>
        <taxon>Pseudomonadati</taxon>
        <taxon>Pseudomonadota</taxon>
        <taxon>Alphaproteobacteria</taxon>
        <taxon>Caulobacterales</taxon>
        <taxon>Caulobacteraceae</taxon>
        <taxon>Asticcacaulis</taxon>
    </lineage>
</organism>
<dbReference type="NCBIfam" id="NF010448">
    <property type="entry name" value="PRK13874.1"/>
    <property type="match status" value="1"/>
</dbReference>
<dbReference type="AlphaFoldDB" id="A0A3G9G9J9"/>
<dbReference type="InterPro" id="IPR014147">
    <property type="entry name" value="T4SS_TrbJ"/>
</dbReference>
<dbReference type="NCBIfam" id="TIGR02780">
    <property type="entry name" value="TrbJ_Ti"/>
    <property type="match status" value="1"/>
</dbReference>